<dbReference type="EMBL" id="GEZM01056870">
    <property type="protein sequence ID" value="JAV72579.1"/>
    <property type="molecule type" value="Transcribed_RNA"/>
</dbReference>
<dbReference type="AlphaFoldDB" id="A0A1Y1LFZ1"/>
<proteinExistence type="predicted"/>
<organism evidence="1">
    <name type="scientific">Photinus pyralis</name>
    <name type="common">Common eastern firefly</name>
    <name type="synonym">Lampyris pyralis</name>
    <dbReference type="NCBI Taxonomy" id="7054"/>
    <lineage>
        <taxon>Eukaryota</taxon>
        <taxon>Metazoa</taxon>
        <taxon>Ecdysozoa</taxon>
        <taxon>Arthropoda</taxon>
        <taxon>Hexapoda</taxon>
        <taxon>Insecta</taxon>
        <taxon>Pterygota</taxon>
        <taxon>Neoptera</taxon>
        <taxon>Endopterygota</taxon>
        <taxon>Coleoptera</taxon>
        <taxon>Polyphaga</taxon>
        <taxon>Elateriformia</taxon>
        <taxon>Elateroidea</taxon>
        <taxon>Lampyridae</taxon>
        <taxon>Lampyrinae</taxon>
        <taxon>Photinus</taxon>
    </lineage>
</organism>
<protein>
    <submittedName>
        <fullName evidence="1">Uncharacterized protein</fullName>
    </submittedName>
</protein>
<reference evidence="1" key="1">
    <citation type="journal article" date="2016" name="Sci. Rep.">
        <title>Molecular characterization of firefly nuptial gifts: a multi-omics approach sheds light on postcopulatory sexual selection.</title>
        <authorList>
            <person name="Al-Wathiqui N."/>
            <person name="Fallon T.R."/>
            <person name="South A."/>
            <person name="Weng J.K."/>
            <person name="Lewis S.M."/>
        </authorList>
    </citation>
    <scope>NUCLEOTIDE SEQUENCE</scope>
</reference>
<accession>A0A1Y1LFZ1</accession>
<evidence type="ECO:0000313" key="1">
    <source>
        <dbReference type="EMBL" id="JAV72579.1"/>
    </source>
</evidence>
<sequence>MCPKTELLVIPSKRLAFRLVSRYKEASDKKRKINTAIGTKNQGVADEITIIVPINVKIICIACMVMLGNVSSIVPISFEKRFKILPDEFRLKNLIVPLRILLNIL</sequence>
<name>A0A1Y1LFZ1_PHOPY</name>